<keyword evidence="1" id="KW-0378">Hydrolase</keyword>
<dbReference type="SUPFAM" id="SSF53474">
    <property type="entry name" value="alpha/beta-Hydrolases"/>
    <property type="match status" value="1"/>
</dbReference>
<dbReference type="Gene3D" id="3.40.50.1820">
    <property type="entry name" value="alpha/beta hydrolase"/>
    <property type="match status" value="1"/>
</dbReference>
<evidence type="ECO:0000313" key="1">
    <source>
        <dbReference type="EMBL" id="ADZ47894.1"/>
    </source>
</evidence>
<dbReference type="AlphaFoldDB" id="F2YCB6"/>
<dbReference type="PDB" id="5CXX">
    <property type="method" value="X-ray"/>
    <property type="resolution" value="1.55 A"/>
    <property type="chains" value="A/B/C=1-275"/>
</dbReference>
<reference evidence="2 3" key="2">
    <citation type="journal article" date="2016" name="Biochem. J.">
        <title>Contributions of a unique beta-clamp to substrate recognition illuminates the molecular basis of exolysis in ferulic acid esterases.</title>
        <authorList>
            <person name="Gruninger R.J."/>
            <person name="Cote C."/>
            <person name="McAllister T.A."/>
            <person name="Abbott D.W."/>
        </authorList>
    </citation>
    <scope>X-RAY CRYSTALLOGRAPHY (1.55 ANGSTROMS)</scope>
</reference>
<sequence length="275" mass="31050">MSKLQISNTCPDKYRTKQEGVEYPTAKKITYYSKVTETERKMNVILPVGYDENKKYPVVYYLHGLMSYEDSMLEDDSTLAIPTNLLKEGRAKEMIIVLPDVYAPKPGTAVTPDFNPEYYKGYDNFINELIEVIMPYMEEHYSILTGRENTALCGFSMGARTSLYIGYMRSDLIGYVGAFAPAPGITPGEDSFSGKHEGLISEDEFRAEIQPIVSLIDCGTNDSVVGQFPKSYHEILTRNNQEHIWFEVPGADHDWNAISAGFYNFIQTTFGALNN</sequence>
<reference evidence="1" key="1">
    <citation type="journal article" date="2011" name="J. Appl. Microbiol.">
        <title>Isolation and characterization of a ferulic acid esterase (Fae1A) from the rumen fungus Anaeromyces mucronatus.</title>
        <authorList>
            <person name="Qi M."/>
            <person name="Wang P."/>
            <person name="Selinger L.B."/>
            <person name="Yanke L.J."/>
            <person name="Forster R.J."/>
            <person name="McAllister T.A."/>
        </authorList>
    </citation>
    <scope>NUCLEOTIDE SEQUENCE</scope>
    <source>
        <strain evidence="1">YE505</strain>
    </source>
</reference>
<dbReference type="InterPro" id="IPR000801">
    <property type="entry name" value="Esterase-like"/>
</dbReference>
<dbReference type="Pfam" id="PF00756">
    <property type="entry name" value="Esterase"/>
    <property type="match status" value="1"/>
</dbReference>
<name>F2YCB6_9FUNG</name>
<dbReference type="PDBsum" id="5CXX"/>
<dbReference type="PANTHER" id="PTHR48098">
    <property type="entry name" value="ENTEROCHELIN ESTERASE-RELATED"/>
    <property type="match status" value="1"/>
</dbReference>
<dbReference type="ESTHER" id="9fung-f2ycb6">
    <property type="family name" value="A85-Feruloyl-Esterase"/>
</dbReference>
<dbReference type="EMBL" id="HQ876707">
    <property type="protein sequence ID" value="ADZ47894.1"/>
    <property type="molecule type" value="mRNA"/>
</dbReference>
<proteinExistence type="evidence at protein level"/>
<dbReference type="EvolutionaryTrace" id="F2YCB6"/>
<accession>F2YCB6</accession>
<dbReference type="InterPro" id="IPR029058">
    <property type="entry name" value="AB_hydrolase_fold"/>
</dbReference>
<gene>
    <name evidence="1" type="primary">fae1A</name>
</gene>
<protein>
    <submittedName>
        <fullName evidence="1">Fae1A</fullName>
        <ecNumber evidence="1">3.1.1.73</ecNumber>
    </submittedName>
</protein>
<dbReference type="EC" id="3.1.1.73" evidence="1"/>
<organism evidence="1">
    <name type="scientific">Anaeromyces mucronatus</name>
    <dbReference type="NCBI Taxonomy" id="994854"/>
    <lineage>
        <taxon>Eukaryota</taxon>
        <taxon>Fungi</taxon>
        <taxon>Fungi incertae sedis</taxon>
        <taxon>Chytridiomycota</taxon>
        <taxon>Chytridiomycota incertae sedis</taxon>
        <taxon>Neocallimastigomycetes</taxon>
        <taxon>Neocallimastigales</taxon>
        <taxon>Neocallimastigaceae</taxon>
        <taxon>Anaeromyces</taxon>
    </lineage>
</organism>
<evidence type="ECO:0007829" key="3">
    <source>
        <dbReference type="PDB" id="5CXX"/>
    </source>
</evidence>
<dbReference type="InterPro" id="IPR050583">
    <property type="entry name" value="Mycobacterial_A85_antigen"/>
</dbReference>
<evidence type="ECO:0007829" key="2">
    <source>
        <dbReference type="PDB" id="5CXU"/>
    </source>
</evidence>
<keyword evidence="2 3" id="KW-0002">3D-structure</keyword>
<dbReference type="SMR" id="F2YCB6"/>
<dbReference type="PDBsum" id="5CXU"/>
<dbReference type="BRENDA" id="3.1.1.73">
    <property type="organism ID" value="10619"/>
</dbReference>
<dbReference type="PDB" id="5CXU">
    <property type="method" value="X-ray"/>
    <property type="resolution" value="1.60 A"/>
    <property type="chains" value="A=1-275"/>
</dbReference>
<dbReference type="GO" id="GO:0030600">
    <property type="term" value="F:feruloyl esterase activity"/>
    <property type="evidence" value="ECO:0007669"/>
    <property type="project" value="UniProtKB-EC"/>
</dbReference>